<organism evidence="3 4">
    <name type="scientific">Ectobacillus antri</name>
    <dbReference type="NCBI Taxonomy" id="2486280"/>
    <lineage>
        <taxon>Bacteria</taxon>
        <taxon>Bacillati</taxon>
        <taxon>Bacillota</taxon>
        <taxon>Bacilli</taxon>
        <taxon>Bacillales</taxon>
        <taxon>Bacillaceae</taxon>
        <taxon>Ectobacillus</taxon>
    </lineage>
</organism>
<evidence type="ECO:0000259" key="2">
    <source>
        <dbReference type="PROSITE" id="PS51549"/>
    </source>
</evidence>
<protein>
    <submittedName>
        <fullName evidence="3">DM13 domain-containing protein</fullName>
    </submittedName>
</protein>
<feature type="transmembrane region" description="Helical" evidence="1">
    <location>
        <begin position="7"/>
        <end position="26"/>
    </location>
</feature>
<evidence type="ECO:0000313" key="3">
    <source>
        <dbReference type="EMBL" id="MDG5754526.1"/>
    </source>
</evidence>
<accession>A0ABT6H7U7</accession>
<feature type="domain" description="DM13" evidence="2">
    <location>
        <begin position="62"/>
        <end position="161"/>
    </location>
</feature>
<dbReference type="Pfam" id="PF10517">
    <property type="entry name" value="DM13"/>
    <property type="match status" value="1"/>
</dbReference>
<reference evidence="3 4" key="1">
    <citation type="submission" date="2023-04" db="EMBL/GenBank/DDBJ databases">
        <title>Ectobacillus antri isolated from activated sludge.</title>
        <authorList>
            <person name="Yan P."/>
            <person name="Liu X."/>
        </authorList>
    </citation>
    <scope>NUCLEOTIDE SEQUENCE [LARGE SCALE GENOMIC DNA]</scope>
    <source>
        <strain evidence="3 4">C18H</strain>
    </source>
</reference>
<keyword evidence="1" id="KW-1133">Transmembrane helix</keyword>
<dbReference type="PROSITE" id="PS51549">
    <property type="entry name" value="DM13"/>
    <property type="match status" value="1"/>
</dbReference>
<dbReference type="InterPro" id="IPR019545">
    <property type="entry name" value="DM13_domain"/>
</dbReference>
<dbReference type="Proteomes" id="UP001218246">
    <property type="component" value="Unassembled WGS sequence"/>
</dbReference>
<keyword evidence="1" id="KW-0812">Transmembrane</keyword>
<keyword evidence="1" id="KW-0472">Membrane</keyword>
<sequence length="163" mass="18595">MKKWLAIVVLVVCIPVGWWLLSPLWINKEVNEELPTSTEQATAMEEKSEVIVEQPKVQEYTGMFVDGDKTHHAAGKAYTLTQDGKRFIRFEDFNTTNGPDLYVYMLDKSNEIAKGINLGKLKGNQGNQNYELPSNIDMEKYDKVIIWCKAFDVTFGTAELKEI</sequence>
<name>A0ABT6H7U7_9BACI</name>
<evidence type="ECO:0000313" key="4">
    <source>
        <dbReference type="Proteomes" id="UP001218246"/>
    </source>
</evidence>
<dbReference type="RefSeq" id="WP_278018273.1">
    <property type="nucleotide sequence ID" value="NZ_JARRRY010000008.1"/>
</dbReference>
<comment type="caution">
    <text evidence="3">The sequence shown here is derived from an EMBL/GenBank/DDBJ whole genome shotgun (WGS) entry which is preliminary data.</text>
</comment>
<gene>
    <name evidence="3" type="ORF">P6P90_11155</name>
</gene>
<keyword evidence="4" id="KW-1185">Reference proteome</keyword>
<evidence type="ECO:0000256" key="1">
    <source>
        <dbReference type="SAM" id="Phobius"/>
    </source>
</evidence>
<proteinExistence type="predicted"/>
<dbReference type="EMBL" id="JARULN010000009">
    <property type="protein sequence ID" value="MDG5754526.1"/>
    <property type="molecule type" value="Genomic_DNA"/>
</dbReference>